<accession>A0A6I4MFD0</accession>
<feature type="DNA-binding region" description="H-T-H motif" evidence="4">
    <location>
        <begin position="45"/>
        <end position="64"/>
    </location>
</feature>
<dbReference type="InterPro" id="IPR001647">
    <property type="entry name" value="HTH_TetR"/>
</dbReference>
<keyword evidence="2 4" id="KW-0238">DNA-binding</keyword>
<dbReference type="GO" id="GO:0000976">
    <property type="term" value="F:transcription cis-regulatory region binding"/>
    <property type="evidence" value="ECO:0007669"/>
    <property type="project" value="TreeGrafter"/>
</dbReference>
<reference evidence="6" key="1">
    <citation type="submission" date="2019-12" db="EMBL/GenBank/DDBJ databases">
        <title>Actinomadura physcomitrii sp. nov., a novel actinomycete isolated from moss [Physcomitrium sphaericum (Ludw) Fuernr].</title>
        <authorList>
            <person name="Zhuang X."/>
        </authorList>
    </citation>
    <scope>NUCLEOTIDE SEQUENCE [LARGE SCALE GENOMIC DNA]</scope>
    <source>
        <strain evidence="6">LD22</strain>
    </source>
</reference>
<name>A0A6I4MFD0_9ACTN</name>
<comment type="caution">
    <text evidence="6">The sequence shown here is derived from an EMBL/GenBank/DDBJ whole genome shotgun (WGS) entry which is preliminary data.</text>
</comment>
<dbReference type="SUPFAM" id="SSF46689">
    <property type="entry name" value="Homeodomain-like"/>
    <property type="match status" value="1"/>
</dbReference>
<evidence type="ECO:0000313" key="6">
    <source>
        <dbReference type="EMBL" id="MWA04918.1"/>
    </source>
</evidence>
<dbReference type="Proteomes" id="UP000462055">
    <property type="component" value="Unassembled WGS sequence"/>
</dbReference>
<dbReference type="RefSeq" id="WP_151597425.1">
    <property type="nucleotide sequence ID" value="NZ_WBMS02000032.1"/>
</dbReference>
<dbReference type="EMBL" id="WBMS02000032">
    <property type="protein sequence ID" value="MWA04918.1"/>
    <property type="molecule type" value="Genomic_DNA"/>
</dbReference>
<evidence type="ECO:0000259" key="5">
    <source>
        <dbReference type="PROSITE" id="PS50977"/>
    </source>
</evidence>
<gene>
    <name evidence="6" type="ORF">F8568_032045</name>
</gene>
<evidence type="ECO:0000313" key="7">
    <source>
        <dbReference type="Proteomes" id="UP000462055"/>
    </source>
</evidence>
<feature type="domain" description="HTH tetR-type" evidence="5">
    <location>
        <begin position="22"/>
        <end position="82"/>
    </location>
</feature>
<dbReference type="AlphaFoldDB" id="A0A6I4MFD0"/>
<protein>
    <submittedName>
        <fullName evidence="6">TetR family transcriptional regulator</fullName>
    </submittedName>
</protein>
<keyword evidence="3" id="KW-0804">Transcription</keyword>
<keyword evidence="1" id="KW-0805">Transcription regulation</keyword>
<proteinExistence type="predicted"/>
<evidence type="ECO:0000256" key="1">
    <source>
        <dbReference type="ARBA" id="ARBA00023015"/>
    </source>
</evidence>
<evidence type="ECO:0000256" key="2">
    <source>
        <dbReference type="ARBA" id="ARBA00023125"/>
    </source>
</evidence>
<evidence type="ECO:0000256" key="4">
    <source>
        <dbReference type="PROSITE-ProRule" id="PRU00335"/>
    </source>
</evidence>
<dbReference type="InterPro" id="IPR050109">
    <property type="entry name" value="HTH-type_TetR-like_transc_reg"/>
</dbReference>
<dbReference type="PANTHER" id="PTHR30055:SF234">
    <property type="entry name" value="HTH-TYPE TRANSCRIPTIONAL REGULATOR BETI"/>
    <property type="match status" value="1"/>
</dbReference>
<sequence length="213" mass="23286">MADPQLAALVSRAVTAQAQESDANRERILDAALAEAAAVGVDRLTVEDVVRRSKLGRMTVYRRFPRREDMLNALVTREVQRFLAAVAAGIDRAAGRREGVAEGFVAAVTFARRHPLLRRASQTDPGSVFEALAVDDSRILSMGAAFIAREIHGDEPGGPSQQVRWVAEVFARLFATYLAIPPADPDPEDDTELRRFAREVLTPMVERAVTPPA</sequence>
<dbReference type="PROSITE" id="PS50977">
    <property type="entry name" value="HTH_TETR_2"/>
    <property type="match status" value="1"/>
</dbReference>
<organism evidence="6 7">
    <name type="scientific">Actinomadura physcomitrii</name>
    <dbReference type="NCBI Taxonomy" id="2650748"/>
    <lineage>
        <taxon>Bacteria</taxon>
        <taxon>Bacillati</taxon>
        <taxon>Actinomycetota</taxon>
        <taxon>Actinomycetes</taxon>
        <taxon>Streptosporangiales</taxon>
        <taxon>Thermomonosporaceae</taxon>
        <taxon>Actinomadura</taxon>
    </lineage>
</organism>
<dbReference type="InterPro" id="IPR009057">
    <property type="entry name" value="Homeodomain-like_sf"/>
</dbReference>
<dbReference type="Pfam" id="PF00440">
    <property type="entry name" value="TetR_N"/>
    <property type="match status" value="1"/>
</dbReference>
<dbReference type="Gene3D" id="1.10.357.10">
    <property type="entry name" value="Tetracycline Repressor, domain 2"/>
    <property type="match status" value="1"/>
</dbReference>
<dbReference type="GO" id="GO:0003700">
    <property type="term" value="F:DNA-binding transcription factor activity"/>
    <property type="evidence" value="ECO:0007669"/>
    <property type="project" value="TreeGrafter"/>
</dbReference>
<evidence type="ECO:0000256" key="3">
    <source>
        <dbReference type="ARBA" id="ARBA00023163"/>
    </source>
</evidence>
<keyword evidence="7" id="KW-1185">Reference proteome</keyword>
<dbReference type="PANTHER" id="PTHR30055">
    <property type="entry name" value="HTH-TYPE TRANSCRIPTIONAL REGULATOR RUTR"/>
    <property type="match status" value="1"/>
</dbReference>